<name>A0AAN8WZE1_HALRR</name>
<comment type="caution">
    <text evidence="2">The sequence shown here is derived from an EMBL/GenBank/DDBJ whole genome shotgun (WGS) entry which is preliminary data.</text>
</comment>
<organism evidence="2 3">
    <name type="scientific">Halocaridina rubra</name>
    <name type="common">Hawaiian red shrimp</name>
    <dbReference type="NCBI Taxonomy" id="373956"/>
    <lineage>
        <taxon>Eukaryota</taxon>
        <taxon>Metazoa</taxon>
        <taxon>Ecdysozoa</taxon>
        <taxon>Arthropoda</taxon>
        <taxon>Crustacea</taxon>
        <taxon>Multicrustacea</taxon>
        <taxon>Malacostraca</taxon>
        <taxon>Eumalacostraca</taxon>
        <taxon>Eucarida</taxon>
        <taxon>Decapoda</taxon>
        <taxon>Pleocyemata</taxon>
        <taxon>Caridea</taxon>
        <taxon>Atyoidea</taxon>
        <taxon>Atyidae</taxon>
        <taxon>Halocaridina</taxon>
    </lineage>
</organism>
<proteinExistence type="predicted"/>
<protein>
    <submittedName>
        <fullName evidence="2">Uncharacterized protein</fullName>
    </submittedName>
</protein>
<reference evidence="2 3" key="1">
    <citation type="submission" date="2023-11" db="EMBL/GenBank/DDBJ databases">
        <title>Halocaridina rubra genome assembly.</title>
        <authorList>
            <person name="Smith C."/>
        </authorList>
    </citation>
    <scope>NUCLEOTIDE SEQUENCE [LARGE SCALE GENOMIC DNA]</scope>
    <source>
        <strain evidence="2">EP-1</strain>
        <tissue evidence="2">Whole</tissue>
    </source>
</reference>
<dbReference type="AlphaFoldDB" id="A0AAN8WZE1"/>
<gene>
    <name evidence="2" type="ORF">SK128_023278</name>
</gene>
<evidence type="ECO:0000313" key="2">
    <source>
        <dbReference type="EMBL" id="KAK7073757.1"/>
    </source>
</evidence>
<dbReference type="Proteomes" id="UP001381693">
    <property type="component" value="Unassembled WGS sequence"/>
</dbReference>
<evidence type="ECO:0000256" key="1">
    <source>
        <dbReference type="SAM" id="MobiDB-lite"/>
    </source>
</evidence>
<feature type="non-terminal residue" evidence="2">
    <location>
        <position position="51"/>
    </location>
</feature>
<sequence>MLYRLDHVRLPSGTRPSPPSENFSSVDPEAWLAASEVRKNAKSQNNAWLLS</sequence>
<evidence type="ECO:0000313" key="3">
    <source>
        <dbReference type="Proteomes" id="UP001381693"/>
    </source>
</evidence>
<accession>A0AAN8WZE1</accession>
<keyword evidence="3" id="KW-1185">Reference proteome</keyword>
<dbReference type="EMBL" id="JAXCGZ010012143">
    <property type="protein sequence ID" value="KAK7073757.1"/>
    <property type="molecule type" value="Genomic_DNA"/>
</dbReference>
<feature type="region of interest" description="Disordered" evidence="1">
    <location>
        <begin position="1"/>
        <end position="25"/>
    </location>
</feature>